<reference evidence="1" key="1">
    <citation type="submission" date="2014-09" db="EMBL/GenBank/DDBJ databases">
        <authorList>
            <person name="Magalhaes I.L.F."/>
            <person name="Oliveira U."/>
            <person name="Santos F.R."/>
            <person name="Vidigal T.H.D.A."/>
            <person name="Brescovit A.D."/>
            <person name="Santos A.J."/>
        </authorList>
    </citation>
    <scope>NUCLEOTIDE SEQUENCE</scope>
    <source>
        <tissue evidence="1">Shoot tissue taken approximately 20 cm above the soil surface</tissue>
    </source>
</reference>
<reference evidence="1" key="2">
    <citation type="journal article" date="2015" name="Data Brief">
        <title>Shoot transcriptome of the giant reed, Arundo donax.</title>
        <authorList>
            <person name="Barrero R.A."/>
            <person name="Guerrero F.D."/>
            <person name="Moolhuijzen P."/>
            <person name="Goolsby J.A."/>
            <person name="Tidwell J."/>
            <person name="Bellgard S.E."/>
            <person name="Bellgard M.I."/>
        </authorList>
    </citation>
    <scope>NUCLEOTIDE SEQUENCE</scope>
    <source>
        <tissue evidence="1">Shoot tissue taken approximately 20 cm above the soil surface</tissue>
    </source>
</reference>
<evidence type="ECO:0000313" key="1">
    <source>
        <dbReference type="EMBL" id="JAE19707.1"/>
    </source>
</evidence>
<accession>A0A0A9G5E1</accession>
<dbReference type="EMBL" id="GBRH01178189">
    <property type="protein sequence ID" value="JAE19707.1"/>
    <property type="molecule type" value="Transcribed_RNA"/>
</dbReference>
<sequence>MLPTCPGRIRI</sequence>
<protein>
    <submittedName>
        <fullName evidence="1">Uncharacterized protein</fullName>
    </submittedName>
</protein>
<dbReference type="EMBL" id="GBRH01176228">
    <property type="protein sequence ID" value="JAE21668.1"/>
    <property type="molecule type" value="Transcribed_RNA"/>
</dbReference>
<proteinExistence type="predicted"/>
<organism evidence="1">
    <name type="scientific">Arundo donax</name>
    <name type="common">Giant reed</name>
    <name type="synonym">Donax arundinaceus</name>
    <dbReference type="NCBI Taxonomy" id="35708"/>
    <lineage>
        <taxon>Eukaryota</taxon>
        <taxon>Viridiplantae</taxon>
        <taxon>Streptophyta</taxon>
        <taxon>Embryophyta</taxon>
        <taxon>Tracheophyta</taxon>
        <taxon>Spermatophyta</taxon>
        <taxon>Magnoliopsida</taxon>
        <taxon>Liliopsida</taxon>
        <taxon>Poales</taxon>
        <taxon>Poaceae</taxon>
        <taxon>PACMAD clade</taxon>
        <taxon>Arundinoideae</taxon>
        <taxon>Arundineae</taxon>
        <taxon>Arundo</taxon>
    </lineage>
</organism>
<name>A0A0A9G5E1_ARUDO</name>